<evidence type="ECO:0000313" key="5">
    <source>
        <dbReference type="Proteomes" id="UP000809273"/>
    </source>
</evidence>
<organism evidence="4 5">
    <name type="scientific">Candidatus Zymogenus saltonus</name>
    <dbReference type="NCBI Taxonomy" id="2844893"/>
    <lineage>
        <taxon>Bacteria</taxon>
        <taxon>Deltaproteobacteria</taxon>
        <taxon>Candidatus Zymogenia</taxon>
        <taxon>Candidatus Zymogeniales</taxon>
        <taxon>Candidatus Zymogenaceae</taxon>
        <taxon>Candidatus Zymogenus</taxon>
    </lineage>
</organism>
<dbReference type="InterPro" id="IPR036413">
    <property type="entry name" value="YaeB-like_sf"/>
</dbReference>
<dbReference type="InterPro" id="IPR023370">
    <property type="entry name" value="TrmO-like_N"/>
</dbReference>
<dbReference type="PANTHER" id="PTHR12818">
    <property type="entry name" value="TRNA (ADENINE(37)-N6)-METHYLTRANSFERASE"/>
    <property type="match status" value="1"/>
</dbReference>
<dbReference type="CDD" id="cd09281">
    <property type="entry name" value="UPF0066"/>
    <property type="match status" value="1"/>
</dbReference>
<evidence type="ECO:0000313" key="4">
    <source>
        <dbReference type="EMBL" id="MBN1571650.1"/>
    </source>
</evidence>
<comment type="similarity">
    <text evidence="2">Belongs to the tRNA methyltransferase O family.</text>
</comment>
<accession>A0A9D8KBD6</accession>
<dbReference type="InterPro" id="IPR036414">
    <property type="entry name" value="YaeB_N_sf"/>
</dbReference>
<evidence type="ECO:0000256" key="1">
    <source>
        <dbReference type="ARBA" id="ARBA00022691"/>
    </source>
</evidence>
<dbReference type="InterPro" id="IPR040372">
    <property type="entry name" value="YaeB-like"/>
</dbReference>
<dbReference type="PROSITE" id="PS51668">
    <property type="entry name" value="TSAA_2"/>
    <property type="match status" value="1"/>
</dbReference>
<evidence type="ECO:0000259" key="3">
    <source>
        <dbReference type="PROSITE" id="PS51668"/>
    </source>
</evidence>
<reference evidence="4" key="1">
    <citation type="journal article" date="2021" name="Environ. Microbiol.">
        <title>Genomic characterization of three novel Desulfobacterota classes expand the metabolic and phylogenetic diversity of the phylum.</title>
        <authorList>
            <person name="Murphy C.L."/>
            <person name="Biggerstaff J."/>
            <person name="Eichhorn A."/>
            <person name="Ewing E."/>
            <person name="Shahan R."/>
            <person name="Soriano D."/>
            <person name="Stewart S."/>
            <person name="VanMol K."/>
            <person name="Walker R."/>
            <person name="Walters P."/>
            <person name="Elshahed M.S."/>
            <person name="Youssef N.H."/>
        </authorList>
    </citation>
    <scope>NUCLEOTIDE SEQUENCE</scope>
    <source>
        <strain evidence="4">Zod_Metabat.24</strain>
    </source>
</reference>
<gene>
    <name evidence="4" type="primary">tsaA</name>
    <name evidence="4" type="ORF">JW984_00465</name>
</gene>
<dbReference type="AlphaFoldDB" id="A0A9D8KBD6"/>
<dbReference type="Gene3D" id="2.40.30.70">
    <property type="entry name" value="YaeB-like"/>
    <property type="match status" value="1"/>
</dbReference>
<name>A0A9D8KBD6_9DELT</name>
<comment type="caution">
    <text evidence="4">The sequence shown here is derived from an EMBL/GenBank/DDBJ whole genome shotgun (WGS) entry which is preliminary data.</text>
</comment>
<proteinExistence type="inferred from homology"/>
<dbReference type="SUPFAM" id="SSF118196">
    <property type="entry name" value="YaeB-like"/>
    <property type="match status" value="1"/>
</dbReference>
<feature type="domain" description="TsaA-like" evidence="3">
    <location>
        <begin position="13"/>
        <end position="146"/>
    </location>
</feature>
<dbReference type="EMBL" id="JAFGIX010000003">
    <property type="protein sequence ID" value="MBN1571650.1"/>
    <property type="molecule type" value="Genomic_DNA"/>
</dbReference>
<sequence>MSKKSGDLLDIHLKPIGTIRTPYRETAPFQPIESETGDGEFKIILLPEYEAGLEELSKFRYIYVLSYLNRAGAGGRMKVSPPWAGGREVGLFASRSSSRPNPIGLSIVKVLRIEANELFTSSMDLLDNTPLLDIKPYFKDLDAKEDANCGWLEGTEGRGRFIDHIRGASNTDGYTHGGDDRKDE</sequence>
<reference evidence="4" key="2">
    <citation type="submission" date="2021-01" db="EMBL/GenBank/DDBJ databases">
        <authorList>
            <person name="Hahn C.R."/>
            <person name="Youssef N.H."/>
            <person name="Elshahed M."/>
        </authorList>
    </citation>
    <scope>NUCLEOTIDE SEQUENCE</scope>
    <source>
        <strain evidence="4">Zod_Metabat.24</strain>
    </source>
</reference>
<protein>
    <submittedName>
        <fullName evidence="4">tRNA (N6-threonylcarbamoyladenosine(37)-N6)-methyltransferase TrmO</fullName>
    </submittedName>
</protein>
<keyword evidence="1" id="KW-0949">S-adenosyl-L-methionine</keyword>
<dbReference type="Pfam" id="PF01980">
    <property type="entry name" value="TrmO_N"/>
    <property type="match status" value="1"/>
</dbReference>
<dbReference type="NCBIfam" id="TIGR00104">
    <property type="entry name" value="tRNA_TsaA"/>
    <property type="match status" value="1"/>
</dbReference>
<dbReference type="PANTHER" id="PTHR12818:SF0">
    <property type="entry name" value="TRNA (ADENINE(37)-N6)-METHYLTRANSFERASE"/>
    <property type="match status" value="1"/>
</dbReference>
<evidence type="ECO:0000256" key="2">
    <source>
        <dbReference type="ARBA" id="ARBA00033753"/>
    </source>
</evidence>
<dbReference type="Proteomes" id="UP000809273">
    <property type="component" value="Unassembled WGS sequence"/>
</dbReference>